<dbReference type="SMART" id="SM00836">
    <property type="entry name" value="DALR_1"/>
    <property type="match status" value="1"/>
</dbReference>
<evidence type="ECO:0000259" key="11">
    <source>
        <dbReference type="SMART" id="SM01016"/>
    </source>
</evidence>
<proteinExistence type="inferred from homology"/>
<dbReference type="PANTHER" id="PTHR11956">
    <property type="entry name" value="ARGINYL-TRNA SYNTHETASE"/>
    <property type="match status" value="1"/>
</dbReference>
<dbReference type="Gene3D" id="1.10.730.10">
    <property type="entry name" value="Isoleucyl-tRNA Synthetase, Domain 1"/>
    <property type="match status" value="1"/>
</dbReference>
<name>A0ABS2DLM6_9BACI</name>
<evidence type="ECO:0000256" key="3">
    <source>
        <dbReference type="ARBA" id="ARBA00022741"/>
    </source>
</evidence>
<comment type="caution">
    <text evidence="12">The sequence shown here is derived from an EMBL/GenBank/DDBJ whole genome shotgun (WGS) entry which is preliminary data.</text>
</comment>
<dbReference type="NCBIfam" id="TIGR00456">
    <property type="entry name" value="argS"/>
    <property type="match status" value="1"/>
</dbReference>
<dbReference type="Gene3D" id="3.40.50.620">
    <property type="entry name" value="HUPs"/>
    <property type="match status" value="1"/>
</dbReference>
<dbReference type="EC" id="6.1.1.19" evidence="8"/>
<keyword evidence="4 8" id="KW-0067">ATP-binding</keyword>
<dbReference type="InterPro" id="IPR009080">
    <property type="entry name" value="tRNAsynth_Ia_anticodon-bd"/>
</dbReference>
<protein>
    <recommendedName>
        <fullName evidence="8">Arginine--tRNA ligase</fullName>
        <ecNumber evidence="8">6.1.1.19</ecNumber>
    </recommendedName>
    <alternativeName>
        <fullName evidence="8">Arginyl-tRNA synthetase</fullName>
        <shortName evidence="8">ArgRS</shortName>
    </alternativeName>
</protein>
<sequence length="558" mass="64158">MYLENTAEILTQYLSLEKEQILQLLERPKYTNYGDVSFPCFTLAKELRKSPLIIAKELSERIQHPYFREVRNEGGYVNIYLQPGLIYNETILDVMSKQEKYGSSTVGEGKTVVIDFSSPNIAKPFSMGHLRSTVIGNSLGLLYEKNGYSTTKINYIGDWGTQFGKLMAAYEWWGNDEAIKEDPIRELLRLYVDFHEEAKEDPTLNDKGREWFKRLEDGDEKASKLWKWFRDLSLVEFNRIYDLLGVSFDYIQGESFYNDKMGKVVDELKEQKLLEESEGAHVVSLGDEMPPCLILKSDGATLYATRDLASVLYRKKEYKFDSAIYVVGQEQTLHFKQVKSVIKKMGYDWCEQFLHIPFGLILKDGKKMSTRKGKVVLLNEVLKEAISIARKNIEVKNPTLMNKEVTAEQVGVGAVLFHDLKHHRIHDFEFSLEDMLAFEGETGPYLQYTFARIQSLLEKGKFTFSKEVIPSDESDQLEVTKLIARFPLIVEKACEDHDPSLLARFLLDLAKEFNSYYHAVKIIDQSSFQTARLQFTYAVGVVLKEGLRLLGIGAPKRM</sequence>
<dbReference type="RefSeq" id="WP_204204843.1">
    <property type="nucleotide sequence ID" value="NZ_JAFELM010000043.1"/>
</dbReference>
<keyword evidence="5 8" id="KW-0648">Protein biosynthesis</keyword>
<comment type="subunit">
    <text evidence="8">Monomer.</text>
</comment>
<evidence type="ECO:0000256" key="5">
    <source>
        <dbReference type="ARBA" id="ARBA00022917"/>
    </source>
</evidence>
<evidence type="ECO:0000256" key="8">
    <source>
        <dbReference type="HAMAP-Rule" id="MF_00123"/>
    </source>
</evidence>
<dbReference type="InterPro" id="IPR014729">
    <property type="entry name" value="Rossmann-like_a/b/a_fold"/>
</dbReference>
<dbReference type="CDD" id="cd00671">
    <property type="entry name" value="ArgRS_core"/>
    <property type="match status" value="1"/>
</dbReference>
<dbReference type="Gene3D" id="3.30.1360.70">
    <property type="entry name" value="Arginyl tRNA synthetase N-terminal domain"/>
    <property type="match status" value="1"/>
</dbReference>
<comment type="similarity">
    <text evidence="1 8 9">Belongs to the class-I aminoacyl-tRNA synthetase family.</text>
</comment>
<feature type="domain" description="DALR anticodon binding" evidence="10">
    <location>
        <begin position="446"/>
        <end position="558"/>
    </location>
</feature>
<dbReference type="Pfam" id="PF00750">
    <property type="entry name" value="tRNA-synt_1d"/>
    <property type="match status" value="1"/>
</dbReference>
<keyword evidence="3 8" id="KW-0547">Nucleotide-binding</keyword>
<dbReference type="Proteomes" id="UP001518925">
    <property type="component" value="Unassembled WGS sequence"/>
</dbReference>
<gene>
    <name evidence="8" type="primary">argS</name>
    <name evidence="12" type="ORF">JR050_17145</name>
</gene>
<organism evidence="12 13">
    <name type="scientific">Bacillus suaedaesalsae</name>
    <dbReference type="NCBI Taxonomy" id="2810349"/>
    <lineage>
        <taxon>Bacteria</taxon>
        <taxon>Bacillati</taxon>
        <taxon>Bacillota</taxon>
        <taxon>Bacilli</taxon>
        <taxon>Bacillales</taxon>
        <taxon>Bacillaceae</taxon>
        <taxon>Bacillus</taxon>
    </lineage>
</organism>
<dbReference type="Pfam" id="PF03485">
    <property type="entry name" value="Arg_tRNA_synt_N"/>
    <property type="match status" value="1"/>
</dbReference>
<dbReference type="EMBL" id="JAFELM010000043">
    <property type="protein sequence ID" value="MBM6619390.1"/>
    <property type="molecule type" value="Genomic_DNA"/>
</dbReference>
<dbReference type="InterPro" id="IPR036695">
    <property type="entry name" value="Arg-tRNA-synth_N_sf"/>
</dbReference>
<dbReference type="PANTHER" id="PTHR11956:SF5">
    <property type="entry name" value="ARGININE--TRNA LIGASE, CYTOPLASMIC"/>
    <property type="match status" value="1"/>
</dbReference>
<evidence type="ECO:0000256" key="7">
    <source>
        <dbReference type="ARBA" id="ARBA00049339"/>
    </source>
</evidence>
<evidence type="ECO:0000313" key="12">
    <source>
        <dbReference type="EMBL" id="MBM6619390.1"/>
    </source>
</evidence>
<dbReference type="GO" id="GO:0004814">
    <property type="term" value="F:arginine-tRNA ligase activity"/>
    <property type="evidence" value="ECO:0007669"/>
    <property type="project" value="UniProtKB-EC"/>
</dbReference>
<evidence type="ECO:0000256" key="4">
    <source>
        <dbReference type="ARBA" id="ARBA00022840"/>
    </source>
</evidence>
<evidence type="ECO:0000313" key="13">
    <source>
        <dbReference type="Proteomes" id="UP001518925"/>
    </source>
</evidence>
<evidence type="ECO:0000259" key="10">
    <source>
        <dbReference type="SMART" id="SM00836"/>
    </source>
</evidence>
<reference evidence="12 13" key="1">
    <citation type="submission" date="2021-02" db="EMBL/GenBank/DDBJ databases">
        <title>Bacillus sp. RD4P76, an endophyte from a halophyte.</title>
        <authorList>
            <person name="Sun J.-Q."/>
        </authorList>
    </citation>
    <scope>NUCLEOTIDE SEQUENCE [LARGE SCALE GENOMIC DNA]</scope>
    <source>
        <strain evidence="12 13">RD4P76</strain>
    </source>
</reference>
<evidence type="ECO:0000256" key="6">
    <source>
        <dbReference type="ARBA" id="ARBA00023146"/>
    </source>
</evidence>
<feature type="short sequence motif" description="'HIGH' region" evidence="8">
    <location>
        <begin position="119"/>
        <end position="129"/>
    </location>
</feature>
<dbReference type="SUPFAM" id="SSF47323">
    <property type="entry name" value="Anticodon-binding domain of a subclass of class I aminoacyl-tRNA synthetases"/>
    <property type="match status" value="1"/>
</dbReference>
<dbReference type="InterPro" id="IPR001278">
    <property type="entry name" value="Arg-tRNA-ligase"/>
</dbReference>
<keyword evidence="8" id="KW-0963">Cytoplasm</keyword>
<dbReference type="InterPro" id="IPR008909">
    <property type="entry name" value="DALR_anticod-bd"/>
</dbReference>
<evidence type="ECO:0000256" key="9">
    <source>
        <dbReference type="RuleBase" id="RU363038"/>
    </source>
</evidence>
<dbReference type="SUPFAM" id="SSF52374">
    <property type="entry name" value="Nucleotidylyl transferase"/>
    <property type="match status" value="1"/>
</dbReference>
<feature type="domain" description="Arginyl tRNA synthetase N-terminal" evidence="11">
    <location>
        <begin position="4"/>
        <end position="81"/>
    </location>
</feature>
<dbReference type="CDD" id="cd07956">
    <property type="entry name" value="Anticodon_Ia_Arg"/>
    <property type="match status" value="1"/>
</dbReference>
<dbReference type="SMART" id="SM01016">
    <property type="entry name" value="Arg_tRNA_synt_N"/>
    <property type="match status" value="1"/>
</dbReference>
<dbReference type="HAMAP" id="MF_00123">
    <property type="entry name" value="Arg_tRNA_synth"/>
    <property type="match status" value="1"/>
</dbReference>
<keyword evidence="6 8" id="KW-0030">Aminoacyl-tRNA synthetase</keyword>
<comment type="subcellular location">
    <subcellularLocation>
        <location evidence="8">Cytoplasm</location>
    </subcellularLocation>
</comment>
<dbReference type="Pfam" id="PF05746">
    <property type="entry name" value="DALR_1"/>
    <property type="match status" value="1"/>
</dbReference>
<comment type="catalytic activity">
    <reaction evidence="7 8">
        <text>tRNA(Arg) + L-arginine + ATP = L-arginyl-tRNA(Arg) + AMP + diphosphate</text>
        <dbReference type="Rhea" id="RHEA:20301"/>
        <dbReference type="Rhea" id="RHEA-COMP:9658"/>
        <dbReference type="Rhea" id="RHEA-COMP:9673"/>
        <dbReference type="ChEBI" id="CHEBI:30616"/>
        <dbReference type="ChEBI" id="CHEBI:32682"/>
        <dbReference type="ChEBI" id="CHEBI:33019"/>
        <dbReference type="ChEBI" id="CHEBI:78442"/>
        <dbReference type="ChEBI" id="CHEBI:78513"/>
        <dbReference type="ChEBI" id="CHEBI:456215"/>
        <dbReference type="EC" id="6.1.1.19"/>
    </reaction>
</comment>
<keyword evidence="13" id="KW-1185">Reference proteome</keyword>
<keyword evidence="2 8" id="KW-0436">Ligase</keyword>
<evidence type="ECO:0000256" key="2">
    <source>
        <dbReference type="ARBA" id="ARBA00022598"/>
    </source>
</evidence>
<evidence type="ECO:0000256" key="1">
    <source>
        <dbReference type="ARBA" id="ARBA00005594"/>
    </source>
</evidence>
<dbReference type="PRINTS" id="PR01038">
    <property type="entry name" value="TRNASYNTHARG"/>
</dbReference>
<dbReference type="InterPro" id="IPR035684">
    <property type="entry name" value="ArgRS_core"/>
</dbReference>
<dbReference type="SUPFAM" id="SSF55190">
    <property type="entry name" value="Arginyl-tRNA synthetase (ArgRS), N-terminal 'additional' domain"/>
    <property type="match status" value="1"/>
</dbReference>
<dbReference type="InterPro" id="IPR005148">
    <property type="entry name" value="Arg-tRNA-synth_N"/>
</dbReference>
<accession>A0ABS2DLM6</accession>